<comment type="caution">
    <text evidence="14">The sequence shown here is derived from an EMBL/GenBank/DDBJ whole genome shotgun (WGS) entry which is preliminary data.</text>
</comment>
<dbReference type="InterPro" id="IPR001873">
    <property type="entry name" value="ENaC"/>
</dbReference>
<organism evidence="14 15">
    <name type="scientific">Cervus elaphus hippelaphus</name>
    <name type="common">European red deer</name>
    <dbReference type="NCBI Taxonomy" id="46360"/>
    <lineage>
        <taxon>Eukaryota</taxon>
        <taxon>Metazoa</taxon>
        <taxon>Chordata</taxon>
        <taxon>Craniata</taxon>
        <taxon>Vertebrata</taxon>
        <taxon>Euteleostomi</taxon>
        <taxon>Mammalia</taxon>
        <taxon>Eutheria</taxon>
        <taxon>Laurasiatheria</taxon>
        <taxon>Artiodactyla</taxon>
        <taxon>Ruminantia</taxon>
        <taxon>Pecora</taxon>
        <taxon>Cervidae</taxon>
        <taxon>Cervinae</taxon>
        <taxon>Cervus</taxon>
    </lineage>
</organism>
<keyword evidence="2 12" id="KW-0813">Transport</keyword>
<evidence type="ECO:0000256" key="11">
    <source>
        <dbReference type="ARBA" id="ARBA00049941"/>
    </source>
</evidence>
<evidence type="ECO:0000256" key="7">
    <source>
        <dbReference type="ARBA" id="ARBA00023065"/>
    </source>
</evidence>
<dbReference type="InterPro" id="IPR020903">
    <property type="entry name" value="ENaC_CS"/>
</dbReference>
<dbReference type="PANTHER" id="PTHR11690">
    <property type="entry name" value="AMILORIDE-SENSITIVE SODIUM CHANNEL-RELATED"/>
    <property type="match status" value="1"/>
</dbReference>
<keyword evidence="9 12" id="KW-0739">Sodium transport</keyword>
<dbReference type="Gene3D" id="2.60.470.10">
    <property type="entry name" value="Acid-sensing ion channels like domains"/>
    <property type="match status" value="1"/>
</dbReference>
<evidence type="ECO:0000256" key="2">
    <source>
        <dbReference type="ARBA" id="ARBA00022448"/>
    </source>
</evidence>
<dbReference type="GO" id="GO:0034706">
    <property type="term" value="C:sodium channel complex"/>
    <property type="evidence" value="ECO:0007669"/>
    <property type="project" value="TreeGrafter"/>
</dbReference>
<keyword evidence="7 12" id="KW-0406">Ion transport</keyword>
<comment type="function">
    <text evidence="11">This is one of the three pore-forming subunits of the heterotrimeric epithelial sodium channel (ENaC), a critical regulator of sodium balance and fluid homeostasis. ENaC operates in epithelial tissues, where it mediates the electrodiffusion of sodium ions from extracellular fluid through the apical membrane of cells, with water following osmotically. It plays a key role in maintaining sodium homeostasis through electrogenic sodium reabsorption in the kidneys. Additionally, ENaC is essential for airway surface liquid homeostasis, which is crucial for proper mucus clearance.</text>
</comment>
<keyword evidence="15" id="KW-1185">Reference proteome</keyword>
<keyword evidence="6" id="KW-0915">Sodium</keyword>
<dbReference type="OrthoDB" id="6238402at2759"/>
<reference evidence="14 15" key="1">
    <citation type="journal article" date="2018" name="Mol. Genet. Genomics">
        <title>The red deer Cervus elaphus genome CerEla1.0: sequencing, annotating, genes, and chromosomes.</title>
        <authorList>
            <person name="Bana N.A."/>
            <person name="Nyiri A."/>
            <person name="Nagy J."/>
            <person name="Frank K."/>
            <person name="Nagy T."/>
            <person name="Steger V."/>
            <person name="Schiller M."/>
            <person name="Lakatos P."/>
            <person name="Sugar L."/>
            <person name="Horn P."/>
            <person name="Barta E."/>
            <person name="Orosz L."/>
        </authorList>
    </citation>
    <scope>NUCLEOTIDE SEQUENCE [LARGE SCALE GENOMIC DNA]</scope>
    <source>
        <strain evidence="14">Hungarian</strain>
    </source>
</reference>
<keyword evidence="3 12" id="KW-0894">Sodium channel</keyword>
<evidence type="ECO:0000256" key="5">
    <source>
        <dbReference type="ARBA" id="ARBA00022989"/>
    </source>
</evidence>
<dbReference type="EMBL" id="MKHE01000014">
    <property type="protein sequence ID" value="OWK08439.1"/>
    <property type="molecule type" value="Genomic_DNA"/>
</dbReference>
<sequence length="599" mass="67003">MCSQAPPPTLPEEERGERLIELHASFRELVTFFCTNSTIHGTIRLVCSSQNRLKTASWGLLLAGALGVLYWQFALLFEQYWRYPVIMTVSVHSERKLFPSVTLCDMNPHRIRLQRLRPLDGQNRVGFKLCNSTGGDCVQQAYSSGIIAAQEWYRFHYINILALLPTAHEDSHGSHFVFSCRYDDRDCHAQHFQTSQHPTYGSCYTFNSVWATHRPGVTHRISLVLRAEQQDHLPLLSTKAGIKVMIHPQDHTPFLEHQGFSIRPGTETTIDIREDEVHRLGSPYGQCMDSTGSVDVQLLYNTSYTRQACLVSCFQQLMVQTCSCGYFFYPLPAGAEYCSYMRHPAWGHCFHHLYQKLKTHQLPCTTRCPQPCRESSYRLSAGTSRWPSSTSADWVLAVLGETSRRNPWPPSASIKSWPLPLPSSPSRAGTEGPTSRSRAQPLSPVPCPRISLAKVNIFYQELNYRMVKETPVYSVSCLLGRGQEGAGASARASAHHCQHPQVSQLLSAMGSLWSLWLGSSVLSVVEVLELLLDAMALTLLLCCRWLRRSQGQPRAAMRVPPPSQRPASGPVAAGTTSNAPGPGCLRLPRCCRDFSRSLG</sequence>
<keyword evidence="8" id="KW-0472">Membrane</keyword>
<evidence type="ECO:0000256" key="12">
    <source>
        <dbReference type="RuleBase" id="RU000679"/>
    </source>
</evidence>
<protein>
    <recommendedName>
        <fullName evidence="16">SCNN1D</fullName>
    </recommendedName>
</protein>
<evidence type="ECO:0000313" key="15">
    <source>
        <dbReference type="Proteomes" id="UP000242450"/>
    </source>
</evidence>
<dbReference type="Proteomes" id="UP000242450">
    <property type="component" value="Chromosome 14"/>
</dbReference>
<comment type="subcellular location">
    <subcellularLocation>
        <location evidence="1">Membrane</location>
        <topology evidence="1">Multi-pass membrane protein</topology>
    </subcellularLocation>
</comment>
<evidence type="ECO:0008006" key="16">
    <source>
        <dbReference type="Google" id="ProtNLM"/>
    </source>
</evidence>
<comment type="similarity">
    <text evidence="12">Belongs to the amiloride-sensitive sodium channel (TC 1.A.6) family.</text>
</comment>
<proteinExistence type="inferred from homology"/>
<dbReference type="PROSITE" id="PS01206">
    <property type="entry name" value="ASC"/>
    <property type="match status" value="1"/>
</dbReference>
<keyword evidence="4 12" id="KW-0812">Transmembrane</keyword>
<name>A0A212CR04_CEREH</name>
<dbReference type="GO" id="GO:0005886">
    <property type="term" value="C:plasma membrane"/>
    <property type="evidence" value="ECO:0007669"/>
    <property type="project" value="TreeGrafter"/>
</dbReference>
<accession>A0A212CR04</accession>
<dbReference type="Gene3D" id="1.10.287.770">
    <property type="entry name" value="YojJ-like"/>
    <property type="match status" value="1"/>
</dbReference>
<evidence type="ECO:0000256" key="1">
    <source>
        <dbReference type="ARBA" id="ARBA00004141"/>
    </source>
</evidence>
<evidence type="ECO:0000256" key="9">
    <source>
        <dbReference type="ARBA" id="ARBA00023201"/>
    </source>
</evidence>
<keyword evidence="5" id="KW-1133">Transmembrane helix</keyword>
<dbReference type="GO" id="GO:0015280">
    <property type="term" value="F:ligand-gated sodium channel activity"/>
    <property type="evidence" value="ECO:0007669"/>
    <property type="project" value="TreeGrafter"/>
</dbReference>
<evidence type="ECO:0000256" key="3">
    <source>
        <dbReference type="ARBA" id="ARBA00022461"/>
    </source>
</evidence>
<gene>
    <name evidence="14" type="ORF">Celaphus_00011071</name>
</gene>
<evidence type="ECO:0000256" key="8">
    <source>
        <dbReference type="ARBA" id="ARBA00023136"/>
    </source>
</evidence>
<dbReference type="PANTHER" id="PTHR11690:SF132">
    <property type="entry name" value="AMILORIDE-SENSITIVE SODIUM CHANNEL SUBUNIT DELTA"/>
    <property type="match status" value="1"/>
</dbReference>
<dbReference type="PRINTS" id="PR01078">
    <property type="entry name" value="AMINACHANNEL"/>
</dbReference>
<feature type="region of interest" description="Disordered" evidence="13">
    <location>
        <begin position="554"/>
        <end position="581"/>
    </location>
</feature>
<evidence type="ECO:0000256" key="4">
    <source>
        <dbReference type="ARBA" id="ARBA00022692"/>
    </source>
</evidence>
<dbReference type="AlphaFoldDB" id="A0A212CR04"/>
<evidence type="ECO:0000256" key="6">
    <source>
        <dbReference type="ARBA" id="ARBA00023053"/>
    </source>
</evidence>
<keyword evidence="10 12" id="KW-0407">Ion channel</keyword>
<dbReference type="Pfam" id="PF00858">
    <property type="entry name" value="ASC"/>
    <property type="match status" value="1"/>
</dbReference>
<feature type="region of interest" description="Disordered" evidence="13">
    <location>
        <begin position="416"/>
        <end position="443"/>
    </location>
</feature>
<evidence type="ECO:0000256" key="10">
    <source>
        <dbReference type="ARBA" id="ARBA00023303"/>
    </source>
</evidence>
<evidence type="ECO:0000313" key="14">
    <source>
        <dbReference type="EMBL" id="OWK08439.1"/>
    </source>
</evidence>
<evidence type="ECO:0000256" key="13">
    <source>
        <dbReference type="SAM" id="MobiDB-lite"/>
    </source>
</evidence>